<organism evidence="2">
    <name type="scientific">viral metagenome</name>
    <dbReference type="NCBI Taxonomy" id="1070528"/>
    <lineage>
        <taxon>unclassified sequences</taxon>
        <taxon>metagenomes</taxon>
        <taxon>organismal metagenomes</taxon>
    </lineage>
</organism>
<accession>A0A6M3KWX5</accession>
<dbReference type="Pfam" id="PF12705">
    <property type="entry name" value="PDDEXK_1"/>
    <property type="match status" value="1"/>
</dbReference>
<evidence type="ECO:0000259" key="1">
    <source>
        <dbReference type="Pfam" id="PF12705"/>
    </source>
</evidence>
<name>A0A6M3KWX5_9ZZZZ</name>
<sequence length="269" mass="30276">MTTGRRNYRNKRGEKLKGVTTILGVLGKPALIGWGYNQGLENYDRLAQLVVGILNAEKPVRPGRKLALLDKEVRGFRVSPLYDKRDKAADAGTLAHLMVEKYLLGQPPINLAEYLHANRPPDLDREDLANWKDDVRWKAEGCYSTFKSWAEGHKFQVVCVEEELVSEEWQYGGTIDLGAVIGQTDAGITMSDLKTSKGIYLTHKIQLAAYGKLWSENHPDMPVVKYQILAPHPNGHMQQESWNDLSHELAIFKACLEIDKHLTATGQKL</sequence>
<gene>
    <name evidence="2" type="ORF">MM415B03145_0007</name>
</gene>
<dbReference type="EMBL" id="MT142651">
    <property type="protein sequence ID" value="QJA86663.1"/>
    <property type="molecule type" value="Genomic_DNA"/>
</dbReference>
<proteinExistence type="predicted"/>
<dbReference type="InterPro" id="IPR038726">
    <property type="entry name" value="PDDEXK_AddAB-type"/>
</dbReference>
<dbReference type="AlphaFoldDB" id="A0A6M3KWX5"/>
<feature type="domain" description="PD-(D/E)XK endonuclease-like" evidence="1">
    <location>
        <begin position="86"/>
        <end position="219"/>
    </location>
</feature>
<evidence type="ECO:0000313" key="2">
    <source>
        <dbReference type="EMBL" id="QJA86663.1"/>
    </source>
</evidence>
<protein>
    <recommendedName>
        <fullName evidence="1">PD-(D/E)XK endonuclease-like domain-containing protein</fullName>
    </recommendedName>
</protein>
<reference evidence="2" key="1">
    <citation type="submission" date="2020-03" db="EMBL/GenBank/DDBJ databases">
        <title>The deep terrestrial virosphere.</title>
        <authorList>
            <person name="Holmfeldt K."/>
            <person name="Nilsson E."/>
            <person name="Simone D."/>
            <person name="Lopez-Fernandez M."/>
            <person name="Wu X."/>
            <person name="de Brujin I."/>
            <person name="Lundin D."/>
            <person name="Andersson A."/>
            <person name="Bertilsson S."/>
            <person name="Dopson M."/>
        </authorList>
    </citation>
    <scope>NUCLEOTIDE SEQUENCE</scope>
    <source>
        <strain evidence="2">MM415B03145</strain>
    </source>
</reference>